<evidence type="ECO:0000259" key="6">
    <source>
        <dbReference type="Pfam" id="PF13193"/>
    </source>
</evidence>
<organism evidence="7 8">
    <name type="scientific">Cherax quadricarinatus</name>
    <name type="common">Australian red claw crayfish</name>
    <dbReference type="NCBI Taxonomy" id="27406"/>
    <lineage>
        <taxon>Eukaryota</taxon>
        <taxon>Metazoa</taxon>
        <taxon>Ecdysozoa</taxon>
        <taxon>Arthropoda</taxon>
        <taxon>Crustacea</taxon>
        <taxon>Multicrustacea</taxon>
        <taxon>Malacostraca</taxon>
        <taxon>Eumalacostraca</taxon>
        <taxon>Eucarida</taxon>
        <taxon>Decapoda</taxon>
        <taxon>Pleocyemata</taxon>
        <taxon>Astacidea</taxon>
        <taxon>Parastacoidea</taxon>
        <taxon>Parastacidae</taxon>
        <taxon>Cherax</taxon>
    </lineage>
</organism>
<evidence type="ECO:0000256" key="1">
    <source>
        <dbReference type="ARBA" id="ARBA00004275"/>
    </source>
</evidence>
<evidence type="ECO:0000313" key="7">
    <source>
        <dbReference type="EMBL" id="KAK8728497.1"/>
    </source>
</evidence>
<accession>A0AAW0WBH6</accession>
<dbReference type="InterPro" id="IPR020845">
    <property type="entry name" value="AMP-binding_CS"/>
</dbReference>
<protein>
    <submittedName>
        <fullName evidence="7">Uncharacterized protein</fullName>
    </submittedName>
</protein>
<dbReference type="InterPro" id="IPR000873">
    <property type="entry name" value="AMP-dep_synth/lig_dom"/>
</dbReference>
<dbReference type="SUPFAM" id="SSF56801">
    <property type="entry name" value="Acetyl-CoA synthetase-like"/>
    <property type="match status" value="1"/>
</dbReference>
<evidence type="ECO:0000256" key="2">
    <source>
        <dbReference type="ARBA" id="ARBA00006432"/>
    </source>
</evidence>
<keyword evidence="4" id="KW-0576">Peroxisome</keyword>
<comment type="similarity">
    <text evidence="2">Belongs to the ATP-dependent AMP-binding enzyme family.</text>
</comment>
<dbReference type="GO" id="GO:0016405">
    <property type="term" value="F:CoA-ligase activity"/>
    <property type="evidence" value="ECO:0007669"/>
    <property type="project" value="TreeGrafter"/>
</dbReference>
<dbReference type="InterPro" id="IPR025110">
    <property type="entry name" value="AMP-bd_C"/>
</dbReference>
<dbReference type="AlphaFoldDB" id="A0AAW0WBH6"/>
<feature type="domain" description="AMP-binding enzyme C-terminal" evidence="6">
    <location>
        <begin position="484"/>
        <end position="560"/>
    </location>
</feature>
<dbReference type="Gene3D" id="3.40.50.12780">
    <property type="entry name" value="N-terminal domain of ligase-like"/>
    <property type="match status" value="1"/>
</dbReference>
<gene>
    <name evidence="7" type="ORF">OTU49_008982</name>
</gene>
<dbReference type="EMBL" id="JARKIK010000071">
    <property type="protein sequence ID" value="KAK8728497.1"/>
    <property type="molecule type" value="Genomic_DNA"/>
</dbReference>
<evidence type="ECO:0000256" key="3">
    <source>
        <dbReference type="ARBA" id="ARBA00022598"/>
    </source>
</evidence>
<keyword evidence="8" id="KW-1185">Reference proteome</keyword>
<dbReference type="GO" id="GO:0005777">
    <property type="term" value="C:peroxisome"/>
    <property type="evidence" value="ECO:0007669"/>
    <property type="project" value="UniProtKB-SubCell"/>
</dbReference>
<evidence type="ECO:0000313" key="8">
    <source>
        <dbReference type="Proteomes" id="UP001445076"/>
    </source>
</evidence>
<feature type="non-terminal residue" evidence="7">
    <location>
        <position position="1"/>
    </location>
</feature>
<dbReference type="PANTHER" id="PTHR24096">
    <property type="entry name" value="LONG-CHAIN-FATTY-ACID--COA LIGASE"/>
    <property type="match status" value="1"/>
</dbReference>
<sequence length="577" mass="63867">HRRLVSWLPGFVLFDPVKMKQQQQNFGGGSSRINPRVLQWERPKPLLPIPQKNYAIFMLEIMEKYGDAVAVVDAETYKRRTYRELCGLVPRVSAGLAAAGVTMGDIVLFLTPTHMDYPLVFLSIVHRGAVCVPINPTLTLDELVHVLKVSQARWAVVHEASVTMAEEAFSCLPSHTLKKMWVLGHTSLERPNLEDLMTYTPSSPITQTENLDTKKMACLMLFSSGTTGLPKGVMLSHRNIIVSNLRYMCEASAIPPGTMTYETRFKVVLLVIPVCHSYGHIMLHLCLQFGGTTVFVQSFSARKFLQTIQNFKVTYCPIVPHLAKSLAEMPFLKHYDISSIVSFNSSGALLPTATVTSFEEKVGRSLAIGYGMTETSAMISSTRISINYNIGSVGRVVPYVQVKIVDVESGEMLGEHQEGEICVKGPNVMLGYANDPVATAATIDPQGWLHTGDIGYYNQDNFIFLTDRMKDLIKVKGFQVSPTELENVIMKCEDVADVAVVGVPHDRMGEAPLAFVVLKPGSKLQPHQLMQFVADRVSHYKQLAGGVKMVKSIPRNSSGKVLRRQLKKDVLSPAAKL</sequence>
<dbReference type="Pfam" id="PF13193">
    <property type="entry name" value="AMP-binding_C"/>
    <property type="match status" value="1"/>
</dbReference>
<dbReference type="FunFam" id="3.30.300.30:FF:000007">
    <property type="entry name" value="4-coumarate--CoA ligase 2"/>
    <property type="match status" value="1"/>
</dbReference>
<feature type="domain" description="AMP-dependent synthetase/ligase" evidence="5">
    <location>
        <begin position="63"/>
        <end position="432"/>
    </location>
</feature>
<comment type="subcellular location">
    <subcellularLocation>
        <location evidence="1">Peroxisome</location>
    </subcellularLocation>
</comment>
<dbReference type="Pfam" id="PF00501">
    <property type="entry name" value="AMP-binding"/>
    <property type="match status" value="1"/>
</dbReference>
<dbReference type="PROSITE" id="PS00455">
    <property type="entry name" value="AMP_BINDING"/>
    <property type="match status" value="1"/>
</dbReference>
<name>A0AAW0WBH6_CHEQU</name>
<evidence type="ECO:0000256" key="4">
    <source>
        <dbReference type="ARBA" id="ARBA00023140"/>
    </source>
</evidence>
<evidence type="ECO:0000259" key="5">
    <source>
        <dbReference type="Pfam" id="PF00501"/>
    </source>
</evidence>
<dbReference type="Gene3D" id="3.30.300.30">
    <property type="match status" value="1"/>
</dbReference>
<dbReference type="InterPro" id="IPR045851">
    <property type="entry name" value="AMP-bd_C_sf"/>
</dbReference>
<comment type="caution">
    <text evidence="7">The sequence shown here is derived from an EMBL/GenBank/DDBJ whole genome shotgun (WGS) entry which is preliminary data.</text>
</comment>
<keyword evidence="3" id="KW-0436">Ligase</keyword>
<dbReference type="InterPro" id="IPR042099">
    <property type="entry name" value="ANL_N_sf"/>
</dbReference>
<reference evidence="7 8" key="1">
    <citation type="journal article" date="2024" name="BMC Genomics">
        <title>Genome assembly of redclaw crayfish (Cherax quadricarinatus) provides insights into its immune adaptation and hypoxia tolerance.</title>
        <authorList>
            <person name="Liu Z."/>
            <person name="Zheng J."/>
            <person name="Li H."/>
            <person name="Fang K."/>
            <person name="Wang S."/>
            <person name="He J."/>
            <person name="Zhou D."/>
            <person name="Weng S."/>
            <person name="Chi M."/>
            <person name="Gu Z."/>
            <person name="He J."/>
            <person name="Li F."/>
            <person name="Wang M."/>
        </authorList>
    </citation>
    <scope>NUCLEOTIDE SEQUENCE [LARGE SCALE GENOMIC DNA]</scope>
    <source>
        <strain evidence="7">ZL_2023a</strain>
    </source>
</reference>
<proteinExistence type="inferred from homology"/>
<dbReference type="PANTHER" id="PTHR24096:SF149">
    <property type="entry name" value="AMP-BINDING DOMAIN-CONTAINING PROTEIN-RELATED"/>
    <property type="match status" value="1"/>
</dbReference>
<dbReference type="Proteomes" id="UP001445076">
    <property type="component" value="Unassembled WGS sequence"/>
</dbReference>